<dbReference type="Pfam" id="PF09261">
    <property type="entry name" value="Alpha-mann_mid"/>
    <property type="match status" value="1"/>
</dbReference>
<dbReference type="Pfam" id="PF01074">
    <property type="entry name" value="Glyco_hydro_38N"/>
    <property type="match status" value="1"/>
</dbReference>
<dbReference type="SUPFAM" id="SSF74650">
    <property type="entry name" value="Galactose mutarotase-like"/>
    <property type="match status" value="1"/>
</dbReference>
<keyword evidence="3 7" id="KW-0378">Hydrolase</keyword>
<evidence type="ECO:0000313" key="7">
    <source>
        <dbReference type="EMBL" id="XDS46621.1"/>
    </source>
</evidence>
<dbReference type="GO" id="GO:0030246">
    <property type="term" value="F:carbohydrate binding"/>
    <property type="evidence" value="ECO:0007669"/>
    <property type="project" value="InterPro"/>
</dbReference>
<dbReference type="Gene3D" id="3.20.110.10">
    <property type="entry name" value="Glycoside hydrolase 38, N terminal domain"/>
    <property type="match status" value="1"/>
</dbReference>
<dbReference type="EMBL" id="CP129675">
    <property type="protein sequence ID" value="XDS46621.1"/>
    <property type="molecule type" value="Genomic_DNA"/>
</dbReference>
<dbReference type="GO" id="GO:0006013">
    <property type="term" value="P:mannose metabolic process"/>
    <property type="evidence" value="ECO:0007669"/>
    <property type="project" value="InterPro"/>
</dbReference>
<keyword evidence="4" id="KW-0326">Glycosidase</keyword>
<evidence type="ECO:0000256" key="1">
    <source>
        <dbReference type="ARBA" id="ARBA00009792"/>
    </source>
</evidence>
<dbReference type="InterPro" id="IPR027291">
    <property type="entry name" value="Glyco_hydro_38_N_sf"/>
</dbReference>
<dbReference type="GO" id="GO:0046872">
    <property type="term" value="F:metal ion binding"/>
    <property type="evidence" value="ECO:0007669"/>
    <property type="project" value="UniProtKB-KW"/>
</dbReference>
<dbReference type="GO" id="GO:0009313">
    <property type="term" value="P:oligosaccharide catabolic process"/>
    <property type="evidence" value="ECO:0007669"/>
    <property type="project" value="TreeGrafter"/>
</dbReference>
<dbReference type="AlphaFoldDB" id="A0AB39UCC3"/>
<proteinExistence type="inferred from homology"/>
<comment type="similarity">
    <text evidence="1">Belongs to the glycosyl hydrolase 38 family.</text>
</comment>
<dbReference type="EMBL" id="CP129683">
    <property type="protein sequence ID" value="XDS49905.1"/>
    <property type="molecule type" value="Genomic_DNA"/>
</dbReference>
<evidence type="ECO:0000313" key="9">
    <source>
        <dbReference type="EMBL" id="XDS49905.1"/>
    </source>
</evidence>
<dbReference type="FunFam" id="3.20.110.10:FF:000002">
    <property type="entry name" value="alpha-mannosidase 2C1 isoform X1"/>
    <property type="match status" value="1"/>
</dbReference>
<dbReference type="EMBL" id="CP129682">
    <property type="protein sequence ID" value="XDS48676.1"/>
    <property type="molecule type" value="Genomic_DNA"/>
</dbReference>
<dbReference type="InterPro" id="IPR011013">
    <property type="entry name" value="Gal_mutarotase_sf_dom"/>
</dbReference>
<dbReference type="InterPro" id="IPR015341">
    <property type="entry name" value="Glyco_hydro_38_cen"/>
</dbReference>
<dbReference type="Pfam" id="PF22907">
    <property type="entry name" value="Ams1-like_1st"/>
    <property type="match status" value="1"/>
</dbReference>
<evidence type="ECO:0000259" key="6">
    <source>
        <dbReference type="SMART" id="SM00872"/>
    </source>
</evidence>
<dbReference type="SMART" id="SM00872">
    <property type="entry name" value="Alpha-mann_mid"/>
    <property type="match status" value="1"/>
</dbReference>
<protein>
    <submittedName>
        <fullName evidence="7">Glycoside hydrolase family 38 C-terminal domain-containing protein</fullName>
    </submittedName>
</protein>
<dbReference type="GO" id="GO:0004559">
    <property type="term" value="F:alpha-mannosidase activity"/>
    <property type="evidence" value="ECO:0007669"/>
    <property type="project" value="InterPro"/>
</dbReference>
<sequence length="1031" mass="114885">MFLEENAICERIDHLVKDWVVPGRITESTAVSVSRWEAPGEPVTFKEAVAHEFEPTSVGDNWSFPWGTTWFHISGTIPAHWLHRADLANQRIELAIDLGFQGGGPGFQAEGTVYRPDGTVVKGIEPRNLNIPLEGELSDAAEHHVEFYVEAASNPDIASFGWTTPMPLGSRKTAGKEPIYRLRKAQLLSIDSEADGFVYDVMVLRGWADVLPERSTRKADIIHALSLAIDALDPDDVRGSVQAARKALKPALDSPAVASATNVYAVGHAHIDSAWLWPLRETRRKVARTFSNVLYLMDLDPQFTFAASSAVQYKWLLEDHPDIFQRIQKRVAEGRWVVVGGEWVEADANMIGSEAYIRQFSEGIAFFKKYFNVKPSIVWLPDSFGYSGALPGIARHVGMKWMLTQKLSWNDTNVFPHSSFWWEGIDGSRVFTHFPPADTYGATFSPEELARGESNFKELGSARSTMLLYGFGDGGGGPTRDMLELAHRQQNMEASPRVRLASPEAFFEQAEGEYPDAPTWVGELYLENHRGVLTSQHNMKAGNRRSEHMLREAEMWAATAAVREGDQYPYDELHDLWQTALLLQFHDILPGSAIEWVYEDATRMYADLMDRAQRIIDASLKALVGEGDLTLAVNPGAFTVDGVRAGEIGEARSESLDRVDIRDCDGDGWTIDNGILELHLSGSGMVDSLVDRRRARQLIPENESLGKLVIARDIPNQWDAWNIDDDYRRHEQVIDSCDSVSVTHDDSGAAVATITRHHGKSSYRQTICLAPHASQVGFTTAIEWHEKRKLLKLEFPLDLMTDFAQSEIQFGHLTRAIHTNTSWQKARFETMAQRWVRVEEGDFGVAIANDQTYGHGIFRATGRKGPYTVIGESLLRGPEAPDPHADQGSFMMKTDLLVGADVEDAIEDGYRLNAPVHHLNGARTVAPLASIVDGNAVIEAIKLADDESGDVIVRLYESHGGRGTVQIQLDRTFMGADRCDALESSLSNDSSWPRQDSSNGSPKLLANEDHQIFLSMKPFQISTLRLRKEVE</sequence>
<evidence type="ECO:0000256" key="2">
    <source>
        <dbReference type="ARBA" id="ARBA00022723"/>
    </source>
</evidence>
<organism evidence="7">
    <name type="scientific">Bifidobacterium fermentum</name>
    <dbReference type="NCBI Taxonomy" id="3059035"/>
    <lineage>
        <taxon>Bacteria</taxon>
        <taxon>Bacillati</taxon>
        <taxon>Actinomycetota</taxon>
        <taxon>Actinomycetes</taxon>
        <taxon>Bifidobacteriales</taxon>
        <taxon>Bifidobacteriaceae</taxon>
        <taxon>Bifidobacterium</taxon>
    </lineage>
</organism>
<dbReference type="SUPFAM" id="SSF88713">
    <property type="entry name" value="Glycoside hydrolase/deacetylase"/>
    <property type="match status" value="1"/>
</dbReference>
<evidence type="ECO:0000256" key="3">
    <source>
        <dbReference type="ARBA" id="ARBA00022801"/>
    </source>
</evidence>
<dbReference type="Pfam" id="PF07748">
    <property type="entry name" value="Glyco_hydro_38C"/>
    <property type="match status" value="1"/>
</dbReference>
<feature type="domain" description="Glycoside hydrolase family 38 central" evidence="6">
    <location>
        <begin position="527"/>
        <end position="605"/>
    </location>
</feature>
<dbReference type="FunFam" id="1.20.1270.50:FF:000004">
    <property type="entry name" value="alpha-mannosidase 2C1 isoform X1"/>
    <property type="match status" value="1"/>
</dbReference>
<dbReference type="PANTHER" id="PTHR46017:SF1">
    <property type="entry name" value="ALPHA-MANNOSIDASE 2C1"/>
    <property type="match status" value="1"/>
</dbReference>
<dbReference type="SUPFAM" id="SSF88688">
    <property type="entry name" value="Families 57/38 glycoside transferase middle domain"/>
    <property type="match status" value="1"/>
</dbReference>
<dbReference type="InterPro" id="IPR037094">
    <property type="entry name" value="Glyco_hydro_38_cen_sf"/>
</dbReference>
<name>A0AB39UCC3_9BIFI</name>
<gene>
    <name evidence="9" type="ORF">QN062_05660</name>
    <name evidence="8" type="ORF">QN216_10270</name>
    <name evidence="7" type="ORF">QN217_00200</name>
</gene>
<dbReference type="InterPro" id="IPR000602">
    <property type="entry name" value="Glyco_hydro_38_N"/>
</dbReference>
<dbReference type="RefSeq" id="WP_369340876.1">
    <property type="nucleotide sequence ID" value="NZ_CP129675.1"/>
</dbReference>
<dbReference type="Gene3D" id="1.20.1270.50">
    <property type="entry name" value="Glycoside hydrolase family 38, central domain"/>
    <property type="match status" value="1"/>
</dbReference>
<dbReference type="PANTHER" id="PTHR46017">
    <property type="entry name" value="ALPHA-MANNOSIDASE 2C1"/>
    <property type="match status" value="1"/>
</dbReference>
<accession>A0AB39UCC3</accession>
<feature type="region of interest" description="Disordered" evidence="5">
    <location>
        <begin position="984"/>
        <end position="1003"/>
    </location>
</feature>
<dbReference type="InterPro" id="IPR054723">
    <property type="entry name" value="Ams1-like_N"/>
</dbReference>
<dbReference type="CDD" id="cd10789">
    <property type="entry name" value="GH38N_AMII_ER_cytosolic"/>
    <property type="match status" value="1"/>
</dbReference>
<dbReference type="InterPro" id="IPR041147">
    <property type="entry name" value="GH38_C"/>
</dbReference>
<evidence type="ECO:0000256" key="4">
    <source>
        <dbReference type="ARBA" id="ARBA00023295"/>
    </source>
</evidence>
<keyword evidence="2" id="KW-0479">Metal-binding</keyword>
<dbReference type="Gene3D" id="2.70.98.30">
    <property type="entry name" value="Golgi alpha-mannosidase II, domain 4"/>
    <property type="match status" value="1"/>
</dbReference>
<evidence type="ECO:0000313" key="8">
    <source>
        <dbReference type="EMBL" id="XDS48676.1"/>
    </source>
</evidence>
<evidence type="ECO:0000256" key="5">
    <source>
        <dbReference type="SAM" id="MobiDB-lite"/>
    </source>
</evidence>
<dbReference type="InterPro" id="IPR011330">
    <property type="entry name" value="Glyco_hydro/deAcase_b/a-brl"/>
</dbReference>
<reference evidence="7" key="1">
    <citation type="submission" date="2023-07" db="EMBL/GenBank/DDBJ databases">
        <title>Bifidobacterium aquikefiriaerophilum sp. nov. and Bifidobacterium eccum sp. nov., isolated from water kefir.</title>
        <authorList>
            <person name="Breselge S."/>
            <person name="Bellassi P."/>
            <person name="Barcenilla C."/>
            <person name="Alvarez-Ordonez A."/>
            <person name="Morelli L."/>
            <person name="Cotter P.D."/>
        </authorList>
    </citation>
    <scope>NUCLEOTIDE SEQUENCE</scope>
    <source>
        <strain evidence="9">WK012_4_13</strain>
        <strain evidence="8">WK013_4_14</strain>
        <strain evidence="7">WK048_4_13</strain>
    </source>
</reference>
<feature type="compositionally biased region" description="Polar residues" evidence="5">
    <location>
        <begin position="984"/>
        <end position="1001"/>
    </location>
</feature>
<dbReference type="KEGG" id="bfk:QN062_05660"/>
<dbReference type="InterPro" id="IPR028995">
    <property type="entry name" value="Glyco_hydro_57/38_cen_sf"/>
</dbReference>
<dbReference type="Pfam" id="PF17677">
    <property type="entry name" value="Glyco_hydro38C2"/>
    <property type="match status" value="1"/>
</dbReference>
<dbReference type="InterPro" id="IPR011682">
    <property type="entry name" value="Glyco_hydro_38_C"/>
</dbReference>